<evidence type="ECO:0000256" key="1">
    <source>
        <dbReference type="ARBA" id="ARBA00022737"/>
    </source>
</evidence>
<dbReference type="GO" id="GO:0051059">
    <property type="term" value="F:NF-kappaB binding"/>
    <property type="evidence" value="ECO:0007669"/>
    <property type="project" value="TreeGrafter"/>
</dbReference>
<evidence type="ECO:0000256" key="3">
    <source>
        <dbReference type="PROSITE-ProRule" id="PRU00023"/>
    </source>
</evidence>
<feature type="repeat" description="ANK" evidence="3">
    <location>
        <begin position="750"/>
        <end position="782"/>
    </location>
</feature>
<evidence type="ECO:0000313" key="4">
    <source>
        <dbReference type="Proteomes" id="UP000694925"/>
    </source>
</evidence>
<evidence type="ECO:0000256" key="2">
    <source>
        <dbReference type="ARBA" id="ARBA00023043"/>
    </source>
</evidence>
<keyword evidence="1" id="KW-0677">Repeat</keyword>
<organism evidence="4 5">
    <name type="scientific">Ceratina calcarata</name>
    <dbReference type="NCBI Taxonomy" id="156304"/>
    <lineage>
        <taxon>Eukaryota</taxon>
        <taxon>Metazoa</taxon>
        <taxon>Ecdysozoa</taxon>
        <taxon>Arthropoda</taxon>
        <taxon>Hexapoda</taxon>
        <taxon>Insecta</taxon>
        <taxon>Pterygota</taxon>
        <taxon>Neoptera</taxon>
        <taxon>Endopterygota</taxon>
        <taxon>Hymenoptera</taxon>
        <taxon>Apocrita</taxon>
        <taxon>Aculeata</taxon>
        <taxon>Apoidea</taxon>
        <taxon>Anthophila</taxon>
        <taxon>Apidae</taxon>
        <taxon>Ceratina</taxon>
        <taxon>Zadontomerus</taxon>
    </lineage>
</organism>
<protein>
    <submittedName>
        <fullName evidence="5">Uncharacterized protein LOC108629919</fullName>
    </submittedName>
</protein>
<feature type="repeat" description="ANK" evidence="3">
    <location>
        <begin position="784"/>
        <end position="816"/>
    </location>
</feature>
<evidence type="ECO:0000313" key="5">
    <source>
        <dbReference type="RefSeq" id="XP_017888370.1"/>
    </source>
</evidence>
<dbReference type="InterPro" id="IPR002110">
    <property type="entry name" value="Ankyrin_rpt"/>
</dbReference>
<feature type="repeat" description="ANK" evidence="3">
    <location>
        <begin position="681"/>
        <end position="714"/>
    </location>
</feature>
<reference evidence="5" key="1">
    <citation type="submission" date="2025-08" db="UniProtKB">
        <authorList>
            <consortium name="RefSeq"/>
        </authorList>
    </citation>
    <scope>IDENTIFICATION</scope>
    <source>
        <tissue evidence="5">Whole body</tissue>
    </source>
</reference>
<dbReference type="PROSITE" id="PS50297">
    <property type="entry name" value="ANK_REP_REGION"/>
    <property type="match status" value="2"/>
</dbReference>
<dbReference type="PANTHER" id="PTHR46680:SF3">
    <property type="entry name" value="NF-KAPPA-B INHIBITOR CACTUS"/>
    <property type="match status" value="1"/>
</dbReference>
<dbReference type="GeneID" id="108629919"/>
<proteinExistence type="predicted"/>
<dbReference type="Proteomes" id="UP000694925">
    <property type="component" value="Unplaced"/>
</dbReference>
<dbReference type="GO" id="GO:0005829">
    <property type="term" value="C:cytosol"/>
    <property type="evidence" value="ECO:0007669"/>
    <property type="project" value="TreeGrafter"/>
</dbReference>
<dbReference type="Pfam" id="PF12796">
    <property type="entry name" value="Ank_2"/>
    <property type="match status" value="1"/>
</dbReference>
<dbReference type="PROSITE" id="PS50088">
    <property type="entry name" value="ANK_REPEAT"/>
    <property type="match status" value="3"/>
</dbReference>
<dbReference type="KEGG" id="ccal:108629919"/>
<dbReference type="GO" id="GO:0071356">
    <property type="term" value="P:cellular response to tumor necrosis factor"/>
    <property type="evidence" value="ECO:0007669"/>
    <property type="project" value="TreeGrafter"/>
</dbReference>
<dbReference type="SMART" id="SM00248">
    <property type="entry name" value="ANK"/>
    <property type="match status" value="3"/>
</dbReference>
<dbReference type="InterPro" id="IPR051070">
    <property type="entry name" value="NF-kappa-B_inhibitor"/>
</dbReference>
<dbReference type="PANTHER" id="PTHR46680">
    <property type="entry name" value="NF-KAPPA-B INHIBITOR ALPHA"/>
    <property type="match status" value="1"/>
</dbReference>
<accession>A0AAJ7NCF7</accession>
<dbReference type="InterPro" id="IPR036770">
    <property type="entry name" value="Ankyrin_rpt-contain_sf"/>
</dbReference>
<dbReference type="SUPFAM" id="SSF48403">
    <property type="entry name" value="Ankyrin repeat"/>
    <property type="match status" value="1"/>
</dbReference>
<dbReference type="AlphaFoldDB" id="A0AAJ7NCF7"/>
<name>A0AAJ7NCF7_9HYME</name>
<sequence>MESPEKKICIVNGDCQSSIEYKKFNLPHKYPSVIGGARINPVGQSLKKITIMNPSGSKINVTAQGTSKLRIRGKDGTDLGEVKATFLNPNKLNGNHLINKQFAVNKKANTLTLSTPDGVYGMLIPIEKQSTQQLAKNSVILNCIKPVLSKSNEEPKGTNEHDRITAANKLLKDPKKDSVRSKSLKINKSNKQAPTCICKSLGVLKQKIQYFDMNTKNVQKGTERKKLTATNRGYTVPHNYSDVSEIGTSRITNKKEKESTGEEKKLIKENMSAKTVFMKAISPGKSTTASKTIRIVKHKKLPLDIITPTNSTSPAAEKSCIKLPTVKVLQDTKNDIRELLKIINKPHISNKTIEPDQDVRSSNTTEKLNINSVKDLVSTVSEMKGIPEKNVEDKIISDENEDDVVILYEKRTEEPQLVPDVKNIDSGTNIINESTQNHTQHVNSSELITTVAQSVPQNNEKQTTHTTIPLKYDENIREIALLALAECGTKKMQQITKNCLEVPQYKEIQTQTDVFGLLDEGYFVSINEAMDGLERMKQKTLQQTENSSIAHEVQVQTDLEQANLQQQLRSSMNCNFDNMDMIFAWNSSPTPEIEDIHSYFKTTFNSNEEVDKVKKVLSIPQTFCKRVATQLEKDYEEMQSWDDDGFFNIHRAVMNDDFRRVKRLMVVLNASKTNIDIRTEDGLTSLELAVKYCSSESIVKLLLDAGAKPITSELLHESAVILASKSSSPLLPLLLDYVTESELLNQMDSTGFAPLHYCAMHGNMNGLTSLISKGVDVNVRDHRSGRTPFFHAVENNHMKIAQKLIQSGGIADIPNFSGQSVMSLVCEAKRFLLMPVLRDMIFQLPASKNRSNF</sequence>
<dbReference type="RefSeq" id="XP_017888370.1">
    <property type="nucleotide sequence ID" value="XM_018032881.2"/>
</dbReference>
<keyword evidence="2 3" id="KW-0040">ANK repeat</keyword>
<dbReference type="Gene3D" id="1.25.40.20">
    <property type="entry name" value="Ankyrin repeat-containing domain"/>
    <property type="match status" value="1"/>
</dbReference>
<keyword evidence="4" id="KW-1185">Reference proteome</keyword>
<gene>
    <name evidence="5" type="primary">LOC108629919</name>
</gene>